<evidence type="ECO:0000259" key="1">
    <source>
        <dbReference type="Pfam" id="PF12937"/>
    </source>
</evidence>
<reference evidence="2" key="1">
    <citation type="submission" date="2020-05" db="EMBL/GenBank/DDBJ databases">
        <title>Phylogenomic resolution of chytrid fungi.</title>
        <authorList>
            <person name="Stajich J.E."/>
            <person name="Amses K."/>
            <person name="Simmons R."/>
            <person name="Seto K."/>
            <person name="Myers J."/>
            <person name="Bonds A."/>
            <person name="Quandt C.A."/>
            <person name="Barry K."/>
            <person name="Liu P."/>
            <person name="Grigoriev I."/>
            <person name="Longcore J.E."/>
            <person name="James T.Y."/>
        </authorList>
    </citation>
    <scope>NUCLEOTIDE SEQUENCE</scope>
    <source>
        <strain evidence="2">PLAUS21</strain>
    </source>
</reference>
<dbReference type="EMBL" id="JADGKB010000001">
    <property type="protein sequence ID" value="KAJ3262584.1"/>
    <property type="molecule type" value="Genomic_DNA"/>
</dbReference>
<gene>
    <name evidence="2" type="ORF">HK103_000113</name>
</gene>
<organism evidence="2 3">
    <name type="scientific">Boothiomyces macroporosus</name>
    <dbReference type="NCBI Taxonomy" id="261099"/>
    <lineage>
        <taxon>Eukaryota</taxon>
        <taxon>Fungi</taxon>
        <taxon>Fungi incertae sedis</taxon>
        <taxon>Chytridiomycota</taxon>
        <taxon>Chytridiomycota incertae sedis</taxon>
        <taxon>Chytridiomycetes</taxon>
        <taxon>Rhizophydiales</taxon>
        <taxon>Terramycetaceae</taxon>
        <taxon>Boothiomyces</taxon>
    </lineage>
</organism>
<feature type="domain" description="F-box" evidence="1">
    <location>
        <begin position="31"/>
        <end position="66"/>
    </location>
</feature>
<protein>
    <recommendedName>
        <fullName evidence="1">F-box domain-containing protein</fullName>
    </recommendedName>
</protein>
<dbReference type="SUPFAM" id="SSF50978">
    <property type="entry name" value="WD40 repeat-like"/>
    <property type="match status" value="1"/>
</dbReference>
<evidence type="ECO:0000313" key="2">
    <source>
        <dbReference type="EMBL" id="KAJ3262584.1"/>
    </source>
</evidence>
<dbReference type="Pfam" id="PF12937">
    <property type="entry name" value="F-box-like"/>
    <property type="match status" value="1"/>
</dbReference>
<dbReference type="SUPFAM" id="SSF81383">
    <property type="entry name" value="F-box domain"/>
    <property type="match status" value="1"/>
</dbReference>
<evidence type="ECO:0000313" key="3">
    <source>
        <dbReference type="Proteomes" id="UP001210925"/>
    </source>
</evidence>
<dbReference type="InterPro" id="IPR036322">
    <property type="entry name" value="WD40_repeat_dom_sf"/>
</dbReference>
<comment type="caution">
    <text evidence="2">The sequence shown here is derived from an EMBL/GenBank/DDBJ whole genome shotgun (WGS) entry which is preliminary data.</text>
</comment>
<accession>A0AAD5YBG2</accession>
<dbReference type="Gene3D" id="1.20.1280.50">
    <property type="match status" value="1"/>
</dbReference>
<dbReference type="Proteomes" id="UP001210925">
    <property type="component" value="Unassembled WGS sequence"/>
</dbReference>
<dbReference type="AlphaFoldDB" id="A0AAD5YBG2"/>
<name>A0AAD5YBG2_9FUNG</name>
<proteinExistence type="predicted"/>
<dbReference type="InterPro" id="IPR036047">
    <property type="entry name" value="F-box-like_dom_sf"/>
</dbReference>
<sequence length="486" mass="55855">MVLKKRKYEEQLAIHPHPKPFLFNDRCWKVVFSWLSPVELVICEQVCKRWKLMLEKLDERLWKPLVQKDFKIIVNRLPDSFRSWKVMYGCRKNLKTGVHDFISLNTNGVLEAGTWADIRPRTLEHVRFKTGGYRQAVDFPAHRRYICALPVIKDHSDKVILYNNYIFYPSDTLIYGRHLLNGRKIALTGHSAPVVQMKDNGNGVLISLDKINSLLVWDISALMDSVPIAACTSILGFNGDVLSFDLFKDHISVLFTNGTIAVWEIISGALISLFSLIQPYVELLKIPSRIVLGEEFLAIGVNSGDTLLFERHKANSTSMLKYNYILTKSFKENEVSDHGQTHSPYTMILESNFIITNGAFPDELTFWRIKPSQPANSCGNLYTSASLMAAREFEMPSLVKHVKRGYSISELKSMERYSIAIPQLGDIQVSKMDIDHTMIASYSAPTDNSRRRLLVWDFRVDRQRNRYFEYVLLGNIGMWLVFDDVQ</sequence>
<keyword evidence="3" id="KW-1185">Reference proteome</keyword>
<dbReference type="InterPro" id="IPR001810">
    <property type="entry name" value="F-box_dom"/>
</dbReference>